<dbReference type="SUPFAM" id="SSF50447">
    <property type="entry name" value="Translation proteins"/>
    <property type="match status" value="1"/>
</dbReference>
<dbReference type="GO" id="GO:0005737">
    <property type="term" value="C:cytoplasm"/>
    <property type="evidence" value="ECO:0007669"/>
    <property type="project" value="UniProtKB-SubCell"/>
</dbReference>
<dbReference type="PANTHER" id="PTHR33692:SF1">
    <property type="entry name" value="RIBOSOME MATURATION FACTOR RIMM"/>
    <property type="match status" value="1"/>
</dbReference>
<dbReference type="InterPro" id="IPR002676">
    <property type="entry name" value="RimM_N"/>
</dbReference>
<dbReference type="HOGENOM" id="CLU_077636_0_0_11"/>
<evidence type="ECO:0000313" key="8">
    <source>
        <dbReference type="EMBL" id="ACV06146.1"/>
    </source>
</evidence>
<dbReference type="RefSeq" id="WP_015779091.1">
    <property type="nucleotide sequence ID" value="NC_013169.1"/>
</dbReference>
<dbReference type="EMBL" id="CP001686">
    <property type="protein sequence ID" value="ACV06146.1"/>
    <property type="molecule type" value="Genomic_DNA"/>
</dbReference>
<comment type="subcellular location">
    <subcellularLocation>
        <location evidence="5">Cytoplasm</location>
    </subcellularLocation>
</comment>
<dbReference type="Gene3D" id="2.40.30.60">
    <property type="entry name" value="RimM"/>
    <property type="match status" value="1"/>
</dbReference>
<dbReference type="Pfam" id="PF24986">
    <property type="entry name" value="PRC_RimM"/>
    <property type="match status" value="1"/>
</dbReference>
<dbReference type="NCBIfam" id="TIGR02273">
    <property type="entry name" value="16S_RimM"/>
    <property type="match status" value="1"/>
</dbReference>
<evidence type="ECO:0000256" key="5">
    <source>
        <dbReference type="HAMAP-Rule" id="MF_00014"/>
    </source>
</evidence>
<evidence type="ECO:0000256" key="3">
    <source>
        <dbReference type="ARBA" id="ARBA00022552"/>
    </source>
</evidence>
<feature type="domain" description="Ribosome maturation factor RimM PRC barrel" evidence="7">
    <location>
        <begin position="110"/>
        <end position="177"/>
    </location>
</feature>
<keyword evidence="2 5" id="KW-0690">Ribosome biogenesis</keyword>
<name>C7NGX6_KYTSD</name>
<reference evidence="8 9" key="1">
    <citation type="journal article" date="2009" name="Stand. Genomic Sci.">
        <title>Complete genome sequence of Kytococcus sedentarius type strain (541).</title>
        <authorList>
            <person name="Sims D."/>
            <person name="Brettin T."/>
            <person name="Detter J.C."/>
            <person name="Han C."/>
            <person name="Lapidus A."/>
            <person name="Copeland A."/>
            <person name="Glavina Del Rio T."/>
            <person name="Nolan M."/>
            <person name="Chen F."/>
            <person name="Lucas S."/>
            <person name="Tice H."/>
            <person name="Cheng J.F."/>
            <person name="Bruce D."/>
            <person name="Goodwin L."/>
            <person name="Pitluck S."/>
            <person name="Ovchinnikova G."/>
            <person name="Pati A."/>
            <person name="Ivanova N."/>
            <person name="Mavrommatis K."/>
            <person name="Chen A."/>
            <person name="Palaniappan K."/>
            <person name="D'haeseleer P."/>
            <person name="Chain P."/>
            <person name="Bristow J."/>
            <person name="Eisen J.A."/>
            <person name="Markowitz V."/>
            <person name="Hugenholtz P."/>
            <person name="Schneider S."/>
            <person name="Goker M."/>
            <person name="Pukall R."/>
            <person name="Kyrpides N.C."/>
            <person name="Klenk H.P."/>
        </authorList>
    </citation>
    <scope>NUCLEOTIDE SEQUENCE [LARGE SCALE GENOMIC DNA]</scope>
    <source>
        <strain evidence="9">ATCC 14392 / DSM 20547 / JCM 11482 / CCUG 33030 / NBRC 15357 / NCTC 11040 / CCM 314 / 541</strain>
    </source>
</reference>
<keyword evidence="3 5" id="KW-0698">rRNA processing</keyword>
<dbReference type="InterPro" id="IPR011033">
    <property type="entry name" value="PRC_barrel-like_sf"/>
</dbReference>
<feature type="domain" description="RimM N-terminal" evidence="6">
    <location>
        <begin position="19"/>
        <end position="99"/>
    </location>
</feature>
<organism evidence="8 9">
    <name type="scientific">Kytococcus sedentarius (strain ATCC 14392 / DSM 20547 / JCM 11482 / CCUG 33030 / NBRC 15357 / NCTC 11040 / CCM 314 / 541)</name>
    <name type="common">Micrococcus sedentarius</name>
    <dbReference type="NCBI Taxonomy" id="478801"/>
    <lineage>
        <taxon>Bacteria</taxon>
        <taxon>Bacillati</taxon>
        <taxon>Actinomycetota</taxon>
        <taxon>Actinomycetes</taxon>
        <taxon>Micrococcales</taxon>
        <taxon>Kytococcaceae</taxon>
        <taxon>Kytococcus</taxon>
    </lineage>
</organism>
<gene>
    <name evidence="5" type="primary">rimM</name>
    <name evidence="8" type="ordered locus">Ksed_11060</name>
</gene>
<keyword evidence="9" id="KW-1185">Reference proteome</keyword>
<dbReference type="KEGG" id="kse:Ksed_11060"/>
<dbReference type="GO" id="GO:0006364">
    <property type="term" value="P:rRNA processing"/>
    <property type="evidence" value="ECO:0007669"/>
    <property type="project" value="UniProtKB-UniRule"/>
</dbReference>
<comment type="function">
    <text evidence="5">An accessory protein needed during the final step in the assembly of 30S ribosomal subunit, possibly for assembly of the head region. Essential for efficient processing of 16S rRNA. May be needed both before and after RbfA during the maturation of 16S rRNA. It has affinity for free ribosomal 30S subunits but not for 70S ribosomes.</text>
</comment>
<proteinExistence type="inferred from homology"/>
<dbReference type="InterPro" id="IPR056792">
    <property type="entry name" value="PRC_RimM"/>
</dbReference>
<comment type="subunit">
    <text evidence="5">Binds ribosomal protein uS19.</text>
</comment>
<evidence type="ECO:0000256" key="2">
    <source>
        <dbReference type="ARBA" id="ARBA00022517"/>
    </source>
</evidence>
<dbReference type="eggNOG" id="COG0806">
    <property type="taxonomic scope" value="Bacteria"/>
</dbReference>
<dbReference type="Gene3D" id="2.30.30.240">
    <property type="entry name" value="PRC-barrel domain"/>
    <property type="match status" value="1"/>
</dbReference>
<dbReference type="InterPro" id="IPR009000">
    <property type="entry name" value="Transl_B-barrel_sf"/>
</dbReference>
<evidence type="ECO:0000313" key="9">
    <source>
        <dbReference type="Proteomes" id="UP000006666"/>
    </source>
</evidence>
<dbReference type="SUPFAM" id="SSF50346">
    <property type="entry name" value="PRC-barrel domain"/>
    <property type="match status" value="1"/>
</dbReference>
<evidence type="ECO:0000256" key="1">
    <source>
        <dbReference type="ARBA" id="ARBA00022490"/>
    </source>
</evidence>
<keyword evidence="4 5" id="KW-0143">Chaperone</keyword>
<dbReference type="GO" id="GO:0043022">
    <property type="term" value="F:ribosome binding"/>
    <property type="evidence" value="ECO:0007669"/>
    <property type="project" value="InterPro"/>
</dbReference>
<dbReference type="Proteomes" id="UP000006666">
    <property type="component" value="Chromosome"/>
</dbReference>
<accession>C7NGX6</accession>
<dbReference type="AlphaFoldDB" id="C7NGX6"/>
<dbReference type="HAMAP" id="MF_00014">
    <property type="entry name" value="Ribosome_mat_RimM"/>
    <property type="match status" value="1"/>
</dbReference>
<dbReference type="STRING" id="478801.Ksed_11060"/>
<comment type="domain">
    <text evidence="5">The PRC barrel domain binds ribosomal protein uS19.</text>
</comment>
<sequence>MAQHSNRERGSIPEGMVRLARIGKPHALKGEVTVQLHTDEPEVRLAVGTAVQTVPAEEGPLTIASRRVHQGVTLLGFEQVTGRDGAEALRGVVLVAPADEELDGEGFYPEDLRGLEVVDGQGEPLGAVKDLHLRPAQDLLEVTTTAGHDVLVPFVEELVPHVDLEAGQVTVTAPAGLLEPLD</sequence>
<keyword evidence="1 5" id="KW-0963">Cytoplasm</keyword>
<evidence type="ECO:0000259" key="6">
    <source>
        <dbReference type="Pfam" id="PF01782"/>
    </source>
</evidence>
<dbReference type="GO" id="GO:0042274">
    <property type="term" value="P:ribosomal small subunit biogenesis"/>
    <property type="evidence" value="ECO:0007669"/>
    <property type="project" value="UniProtKB-UniRule"/>
</dbReference>
<dbReference type="Pfam" id="PF01782">
    <property type="entry name" value="RimM"/>
    <property type="match status" value="1"/>
</dbReference>
<dbReference type="PANTHER" id="PTHR33692">
    <property type="entry name" value="RIBOSOME MATURATION FACTOR RIMM"/>
    <property type="match status" value="1"/>
</dbReference>
<dbReference type="InterPro" id="IPR036976">
    <property type="entry name" value="RimM_N_sf"/>
</dbReference>
<evidence type="ECO:0000256" key="4">
    <source>
        <dbReference type="ARBA" id="ARBA00023186"/>
    </source>
</evidence>
<dbReference type="GO" id="GO:0005840">
    <property type="term" value="C:ribosome"/>
    <property type="evidence" value="ECO:0007669"/>
    <property type="project" value="InterPro"/>
</dbReference>
<protein>
    <recommendedName>
        <fullName evidence="5">Ribosome maturation factor RimM</fullName>
    </recommendedName>
</protein>
<evidence type="ECO:0000259" key="7">
    <source>
        <dbReference type="Pfam" id="PF24986"/>
    </source>
</evidence>
<comment type="similarity">
    <text evidence="5">Belongs to the RimM family.</text>
</comment>
<dbReference type="InterPro" id="IPR011961">
    <property type="entry name" value="RimM"/>
</dbReference>